<dbReference type="Proteomes" id="UP001626536">
    <property type="component" value="Chromosome"/>
</dbReference>
<gene>
    <name evidence="2" type="ORF">RZS28_13500</name>
</gene>
<protein>
    <recommendedName>
        <fullName evidence="4">Lectin-like protein BA14k</fullName>
    </recommendedName>
</protein>
<proteinExistence type="predicted"/>
<reference evidence="2 3" key="1">
    <citation type="submission" date="2023-10" db="EMBL/GenBank/DDBJ databases">
        <title>Novel methanotroph of the genus Methylocapsa from a subarctic wetland.</title>
        <authorList>
            <person name="Belova S.E."/>
            <person name="Oshkin I.Y."/>
            <person name="Miroshnikov K."/>
            <person name="Dedysh S.N."/>
        </authorList>
    </citation>
    <scope>NUCLEOTIDE SEQUENCE [LARGE SCALE GENOMIC DNA]</scope>
    <source>
        <strain evidence="2 3">RX1</strain>
    </source>
</reference>
<dbReference type="RefSeq" id="WP_407338255.1">
    <property type="nucleotide sequence ID" value="NZ_CP136862.1"/>
</dbReference>
<evidence type="ECO:0000313" key="2">
    <source>
        <dbReference type="EMBL" id="WOJ88818.1"/>
    </source>
</evidence>
<dbReference type="EMBL" id="CP136862">
    <property type="protein sequence ID" value="WOJ88818.1"/>
    <property type="molecule type" value="Genomic_DNA"/>
</dbReference>
<evidence type="ECO:0000313" key="3">
    <source>
        <dbReference type="Proteomes" id="UP001626536"/>
    </source>
</evidence>
<sequence length="124" mass="13675">MNGLKSLAIIVVASVSIWFSAATPGSAGVVVFRAYDPPGMRCIRGNGWHYDQTGHHLFGPYRQCRPLAPSAGAAPVGEHQARGYTVTVVRRYYYPNGHCVSGHGWHYDPLGHRVKGFWRSCNPH</sequence>
<feature type="chain" id="PRO_5046566777" description="Lectin-like protein BA14k" evidence="1">
    <location>
        <begin position="22"/>
        <end position="124"/>
    </location>
</feature>
<keyword evidence="3" id="KW-1185">Reference proteome</keyword>
<keyword evidence="1" id="KW-0732">Signal</keyword>
<organism evidence="2 3">
    <name type="scientific">Methylocapsa polymorpha</name>
    <dbReference type="NCBI Taxonomy" id="3080828"/>
    <lineage>
        <taxon>Bacteria</taxon>
        <taxon>Pseudomonadati</taxon>
        <taxon>Pseudomonadota</taxon>
        <taxon>Alphaproteobacteria</taxon>
        <taxon>Hyphomicrobiales</taxon>
        <taxon>Beijerinckiaceae</taxon>
        <taxon>Methylocapsa</taxon>
    </lineage>
</organism>
<evidence type="ECO:0008006" key="4">
    <source>
        <dbReference type="Google" id="ProtNLM"/>
    </source>
</evidence>
<accession>A0ABZ0HQ93</accession>
<evidence type="ECO:0000256" key="1">
    <source>
        <dbReference type="SAM" id="SignalP"/>
    </source>
</evidence>
<feature type="signal peptide" evidence="1">
    <location>
        <begin position="1"/>
        <end position="21"/>
    </location>
</feature>
<name>A0ABZ0HQ93_9HYPH</name>